<dbReference type="InterPro" id="IPR000620">
    <property type="entry name" value="EamA_dom"/>
</dbReference>
<dbReference type="Gene3D" id="1.10.3730.20">
    <property type="match status" value="1"/>
</dbReference>
<feature type="transmembrane region" description="Helical" evidence="6">
    <location>
        <begin position="159"/>
        <end position="177"/>
    </location>
</feature>
<dbReference type="InterPro" id="IPR050638">
    <property type="entry name" value="AA-Vitamin_Transporters"/>
</dbReference>
<dbReference type="InterPro" id="IPR037185">
    <property type="entry name" value="EmrE-like"/>
</dbReference>
<dbReference type="PANTHER" id="PTHR32322:SF2">
    <property type="entry name" value="EAMA DOMAIN-CONTAINING PROTEIN"/>
    <property type="match status" value="1"/>
</dbReference>
<comment type="subcellular location">
    <subcellularLocation>
        <location evidence="1">Membrane</location>
        <topology evidence="1">Multi-pass membrane protein</topology>
    </subcellularLocation>
</comment>
<dbReference type="SUPFAM" id="SSF103481">
    <property type="entry name" value="Multidrug resistance efflux transporter EmrE"/>
    <property type="match status" value="2"/>
</dbReference>
<evidence type="ECO:0000256" key="5">
    <source>
        <dbReference type="ARBA" id="ARBA00023136"/>
    </source>
</evidence>
<keyword evidence="3 6" id="KW-0812">Transmembrane</keyword>
<feature type="transmembrane region" description="Helical" evidence="6">
    <location>
        <begin position="215"/>
        <end position="235"/>
    </location>
</feature>
<organism evidence="8 9">
    <name type="scientific">Rubricella aquisinus</name>
    <dbReference type="NCBI Taxonomy" id="2028108"/>
    <lineage>
        <taxon>Bacteria</taxon>
        <taxon>Pseudomonadati</taxon>
        <taxon>Pseudomonadota</taxon>
        <taxon>Alphaproteobacteria</taxon>
        <taxon>Rhodobacterales</taxon>
        <taxon>Paracoccaceae</taxon>
        <taxon>Rubricella</taxon>
    </lineage>
</organism>
<dbReference type="PANTHER" id="PTHR32322">
    <property type="entry name" value="INNER MEMBRANE TRANSPORTER"/>
    <property type="match status" value="1"/>
</dbReference>
<protein>
    <submittedName>
        <fullName evidence="8">Drug/metabolite transporter (DMT)-like permease</fullName>
    </submittedName>
</protein>
<feature type="transmembrane region" description="Helical" evidence="6">
    <location>
        <begin position="189"/>
        <end position="209"/>
    </location>
</feature>
<feature type="domain" description="EamA" evidence="7">
    <location>
        <begin position="14"/>
        <end position="141"/>
    </location>
</feature>
<feature type="transmembrane region" description="Helical" evidence="6">
    <location>
        <begin position="72"/>
        <end position="94"/>
    </location>
</feature>
<evidence type="ECO:0000256" key="3">
    <source>
        <dbReference type="ARBA" id="ARBA00022692"/>
    </source>
</evidence>
<feature type="transmembrane region" description="Helical" evidence="6">
    <location>
        <begin position="272"/>
        <end position="292"/>
    </location>
</feature>
<evidence type="ECO:0000313" key="8">
    <source>
        <dbReference type="EMBL" id="MBB5514959.1"/>
    </source>
</evidence>
<feature type="transmembrane region" description="Helical" evidence="6">
    <location>
        <begin position="7"/>
        <end position="27"/>
    </location>
</feature>
<comment type="caution">
    <text evidence="8">The sequence shown here is derived from an EMBL/GenBank/DDBJ whole genome shotgun (WGS) entry which is preliminary data.</text>
</comment>
<feature type="transmembrane region" description="Helical" evidence="6">
    <location>
        <begin position="128"/>
        <end position="147"/>
    </location>
</feature>
<evidence type="ECO:0000256" key="1">
    <source>
        <dbReference type="ARBA" id="ARBA00004141"/>
    </source>
</evidence>
<dbReference type="RefSeq" id="WP_184009056.1">
    <property type="nucleotide sequence ID" value="NZ_JACIJS010000002.1"/>
</dbReference>
<keyword evidence="4 6" id="KW-1133">Transmembrane helix</keyword>
<feature type="domain" description="EamA" evidence="7">
    <location>
        <begin position="156"/>
        <end position="289"/>
    </location>
</feature>
<feature type="transmembrane region" description="Helical" evidence="6">
    <location>
        <begin position="100"/>
        <end position="119"/>
    </location>
</feature>
<evidence type="ECO:0000256" key="2">
    <source>
        <dbReference type="ARBA" id="ARBA00007362"/>
    </source>
</evidence>
<dbReference type="AlphaFoldDB" id="A0A840WIM4"/>
<dbReference type="Proteomes" id="UP000553766">
    <property type="component" value="Unassembled WGS sequence"/>
</dbReference>
<name>A0A840WIM4_9RHOB</name>
<feature type="transmembrane region" description="Helical" evidence="6">
    <location>
        <begin position="247"/>
        <end position="266"/>
    </location>
</feature>
<keyword evidence="9" id="KW-1185">Reference proteome</keyword>
<proteinExistence type="inferred from homology"/>
<dbReference type="EMBL" id="JACIJS010000002">
    <property type="protein sequence ID" value="MBB5514959.1"/>
    <property type="molecule type" value="Genomic_DNA"/>
</dbReference>
<sequence length="299" mass="31544">MTEKRQAILAWGAVALTLTIWASYLVVTRAAVLTELNAVDIGLLRFIPAAILFAPIWLRTGLLPKGTHPREIVSVALLGGFGFVLLLSIGMVYAPVADSVIFAPSMLPLYVGILSFFLLGERFGRGRVIGFALILIGAVGVGGYEAILNSGSGTWRGHLFFTVAAFVWAVFTLNFRCSALGPFEGAAMLCLWSALAFGVLALFVPVTLFDAAPRVLVVQILMQGVLSGYVSTLSYAYALRHLAPSRVAACAALVPVMGAIGGIVFLGETVPAIKWVGIGIVAMGVALASGVFEKKGRKT</sequence>
<keyword evidence="5 6" id="KW-0472">Membrane</keyword>
<comment type="similarity">
    <text evidence="2">Belongs to the EamA transporter family.</text>
</comment>
<gene>
    <name evidence="8" type="ORF">FHS89_000965</name>
</gene>
<reference evidence="8 9" key="1">
    <citation type="submission" date="2020-08" db="EMBL/GenBank/DDBJ databases">
        <title>Genomic Encyclopedia of Type Strains, Phase IV (KMG-IV): sequencing the most valuable type-strain genomes for metagenomic binning, comparative biology and taxonomic classification.</title>
        <authorList>
            <person name="Goeker M."/>
        </authorList>
    </citation>
    <scope>NUCLEOTIDE SEQUENCE [LARGE SCALE GENOMIC DNA]</scope>
    <source>
        <strain evidence="8 9">DSM 103377</strain>
    </source>
</reference>
<evidence type="ECO:0000313" key="9">
    <source>
        <dbReference type="Proteomes" id="UP000553766"/>
    </source>
</evidence>
<dbReference type="GO" id="GO:0016020">
    <property type="term" value="C:membrane"/>
    <property type="evidence" value="ECO:0007669"/>
    <property type="project" value="UniProtKB-SubCell"/>
</dbReference>
<evidence type="ECO:0000256" key="4">
    <source>
        <dbReference type="ARBA" id="ARBA00022989"/>
    </source>
</evidence>
<dbReference type="Pfam" id="PF00892">
    <property type="entry name" value="EamA"/>
    <property type="match status" value="2"/>
</dbReference>
<evidence type="ECO:0000256" key="6">
    <source>
        <dbReference type="SAM" id="Phobius"/>
    </source>
</evidence>
<feature type="transmembrane region" description="Helical" evidence="6">
    <location>
        <begin position="39"/>
        <end position="60"/>
    </location>
</feature>
<evidence type="ECO:0000259" key="7">
    <source>
        <dbReference type="Pfam" id="PF00892"/>
    </source>
</evidence>
<accession>A0A840WIM4</accession>